<dbReference type="AlphaFoldDB" id="A0A061GB22"/>
<organism evidence="1 2">
    <name type="scientific">Theobroma cacao</name>
    <name type="common">Cacao</name>
    <name type="synonym">Cocoa</name>
    <dbReference type="NCBI Taxonomy" id="3641"/>
    <lineage>
        <taxon>Eukaryota</taxon>
        <taxon>Viridiplantae</taxon>
        <taxon>Streptophyta</taxon>
        <taxon>Embryophyta</taxon>
        <taxon>Tracheophyta</taxon>
        <taxon>Spermatophyta</taxon>
        <taxon>Magnoliopsida</taxon>
        <taxon>eudicotyledons</taxon>
        <taxon>Gunneridae</taxon>
        <taxon>Pentapetalae</taxon>
        <taxon>rosids</taxon>
        <taxon>malvids</taxon>
        <taxon>Malvales</taxon>
        <taxon>Malvaceae</taxon>
        <taxon>Byttnerioideae</taxon>
        <taxon>Theobroma</taxon>
    </lineage>
</organism>
<name>A0A061GB22_THECC</name>
<reference evidence="1 2" key="1">
    <citation type="journal article" date="2013" name="Genome Biol.">
        <title>The genome sequence of the most widely cultivated cacao type and its use to identify candidate genes regulating pod color.</title>
        <authorList>
            <person name="Motamayor J.C."/>
            <person name="Mockaitis K."/>
            <person name="Schmutz J."/>
            <person name="Haiminen N."/>
            <person name="Iii D.L."/>
            <person name="Cornejo O."/>
            <person name="Findley S.D."/>
            <person name="Zheng P."/>
            <person name="Utro F."/>
            <person name="Royaert S."/>
            <person name="Saski C."/>
            <person name="Jenkins J."/>
            <person name="Podicheti R."/>
            <person name="Zhao M."/>
            <person name="Scheffler B.E."/>
            <person name="Stack J.C."/>
            <person name="Feltus F.A."/>
            <person name="Mustiga G.M."/>
            <person name="Amores F."/>
            <person name="Phillips W."/>
            <person name="Marelli J.P."/>
            <person name="May G.D."/>
            <person name="Shapiro H."/>
            <person name="Ma J."/>
            <person name="Bustamante C.D."/>
            <person name="Schnell R.J."/>
            <person name="Main D."/>
            <person name="Gilbert D."/>
            <person name="Parida L."/>
            <person name="Kuhn D.N."/>
        </authorList>
    </citation>
    <scope>NUCLEOTIDE SEQUENCE [LARGE SCALE GENOMIC DNA]</scope>
    <source>
        <strain evidence="2">cv. Matina 1-6</strain>
    </source>
</reference>
<evidence type="ECO:0000313" key="2">
    <source>
        <dbReference type="Proteomes" id="UP000026915"/>
    </source>
</evidence>
<dbReference type="EMBL" id="CM001884">
    <property type="protein sequence ID" value="EOY26608.1"/>
    <property type="molecule type" value="Genomic_DNA"/>
</dbReference>
<proteinExistence type="predicted"/>
<dbReference type="Proteomes" id="UP000026915">
    <property type="component" value="Chromosome 6"/>
</dbReference>
<dbReference type="Gramene" id="EOY26608">
    <property type="protein sequence ID" value="EOY26608"/>
    <property type="gene ID" value="TCM_028465"/>
</dbReference>
<gene>
    <name evidence="1" type="ORF">TCM_028465</name>
</gene>
<accession>A0A061GB22</accession>
<protein>
    <submittedName>
        <fullName evidence="1">Uncharacterized protein</fullName>
    </submittedName>
</protein>
<keyword evidence="2" id="KW-1185">Reference proteome</keyword>
<sequence>MAQSSGQHVGYLRLVAILFAEDDKIFDFLSHIEIVNKTKDTKWIYYKRFNGIPKTKNNIYWFSLWRFMSELEDYDQMSCTVFSDL</sequence>
<dbReference type="HOGENOM" id="CLU_2517153_0_0_1"/>
<evidence type="ECO:0000313" key="1">
    <source>
        <dbReference type="EMBL" id="EOY26608.1"/>
    </source>
</evidence>
<dbReference type="InParanoid" id="A0A061GB22"/>